<evidence type="ECO:0000256" key="3">
    <source>
        <dbReference type="SAM" id="SignalP"/>
    </source>
</evidence>
<dbReference type="EMBL" id="JARRAF010000001">
    <property type="protein sequence ID" value="MDK2122672.1"/>
    <property type="molecule type" value="Genomic_DNA"/>
</dbReference>
<dbReference type="RefSeq" id="WP_284098951.1">
    <property type="nucleotide sequence ID" value="NZ_JARRAF010000001.1"/>
</dbReference>
<keyword evidence="1" id="KW-0175">Coiled coil</keyword>
<reference evidence="5" key="1">
    <citation type="submission" date="2023-03" db="EMBL/GenBank/DDBJ databases">
        <title>Chitinimonas shenzhenensis gen. nov., sp. nov., a novel member of family Burkholderiaceae isolated from activated sludge collected in Shen Zhen, China.</title>
        <authorList>
            <person name="Wang X."/>
        </authorList>
    </citation>
    <scope>NUCLEOTIDE SEQUENCE</scope>
    <source>
        <strain evidence="5">DQS-5</strain>
    </source>
</reference>
<dbReference type="Proteomes" id="UP001172778">
    <property type="component" value="Unassembled WGS sequence"/>
</dbReference>
<feature type="signal peptide" evidence="3">
    <location>
        <begin position="1"/>
        <end position="23"/>
    </location>
</feature>
<comment type="caution">
    <text evidence="5">The sequence shown here is derived from an EMBL/GenBank/DDBJ whole genome shotgun (WGS) entry which is preliminary data.</text>
</comment>
<feature type="domain" description="DUF4124" evidence="4">
    <location>
        <begin position="13"/>
        <end position="50"/>
    </location>
</feature>
<evidence type="ECO:0000313" key="6">
    <source>
        <dbReference type="Proteomes" id="UP001172778"/>
    </source>
</evidence>
<feature type="compositionally biased region" description="Basic and acidic residues" evidence="2">
    <location>
        <begin position="62"/>
        <end position="77"/>
    </location>
</feature>
<evidence type="ECO:0000256" key="1">
    <source>
        <dbReference type="SAM" id="Coils"/>
    </source>
</evidence>
<gene>
    <name evidence="5" type="ORF">PZA18_01275</name>
</gene>
<evidence type="ECO:0000313" key="5">
    <source>
        <dbReference type="EMBL" id="MDK2122672.1"/>
    </source>
</evidence>
<accession>A0ABT7DRI2</accession>
<evidence type="ECO:0000259" key="4">
    <source>
        <dbReference type="Pfam" id="PF13511"/>
    </source>
</evidence>
<sequence>MNRSIPACLVTLALLLGAGVAHAEKLYKWVDEHGKIQYSDKPPLQQTPKGTSELNKQGLTIRKNEGYQEDDPKGKEAERARLREEQERLRRDKALVNTFSNTKEIDIIRDRNIEQLEAAIASNKLRQQAADKRLGEYRKQQERYARKKQASPADLLTDIENTEREIKTLEQTIVQKQGEIEVVKQKAEVDKKRLVELRGAAAAK</sequence>
<feature type="region of interest" description="Disordered" evidence="2">
    <location>
        <begin position="38"/>
        <end position="77"/>
    </location>
</feature>
<organism evidence="5 6">
    <name type="scientific">Parachitinimonas caeni</name>
    <dbReference type="NCBI Taxonomy" id="3031301"/>
    <lineage>
        <taxon>Bacteria</taxon>
        <taxon>Pseudomonadati</taxon>
        <taxon>Pseudomonadota</taxon>
        <taxon>Betaproteobacteria</taxon>
        <taxon>Neisseriales</taxon>
        <taxon>Chitinibacteraceae</taxon>
        <taxon>Parachitinimonas</taxon>
    </lineage>
</organism>
<evidence type="ECO:0000256" key="2">
    <source>
        <dbReference type="SAM" id="MobiDB-lite"/>
    </source>
</evidence>
<protein>
    <submittedName>
        <fullName evidence="5">DUF4124 domain-containing protein</fullName>
    </submittedName>
</protein>
<proteinExistence type="predicted"/>
<feature type="coiled-coil region" evidence="1">
    <location>
        <begin position="159"/>
        <end position="186"/>
    </location>
</feature>
<keyword evidence="6" id="KW-1185">Reference proteome</keyword>
<name>A0ABT7DRI2_9NEIS</name>
<keyword evidence="3" id="KW-0732">Signal</keyword>
<feature type="chain" id="PRO_5046193942" evidence="3">
    <location>
        <begin position="24"/>
        <end position="204"/>
    </location>
</feature>
<dbReference type="Pfam" id="PF13511">
    <property type="entry name" value="DUF4124"/>
    <property type="match status" value="1"/>
</dbReference>
<feature type="compositionally biased region" description="Polar residues" evidence="2">
    <location>
        <begin position="44"/>
        <end position="58"/>
    </location>
</feature>
<dbReference type="InterPro" id="IPR025392">
    <property type="entry name" value="DUF4124"/>
</dbReference>